<protein>
    <submittedName>
        <fullName evidence="2">P-II family nitrogen regulator</fullName>
    </submittedName>
</protein>
<comment type="similarity">
    <text evidence="1">Belongs to the P(II) protein family.</text>
</comment>
<evidence type="ECO:0000256" key="1">
    <source>
        <dbReference type="RuleBase" id="RU003936"/>
    </source>
</evidence>
<dbReference type="Pfam" id="PF00543">
    <property type="entry name" value="P-II"/>
    <property type="match status" value="1"/>
</dbReference>
<reference evidence="2 3" key="1">
    <citation type="submission" date="2019-08" db="EMBL/GenBank/DDBJ databases">
        <authorList>
            <person name="Chen S.-C."/>
            <person name="Lai M.-C."/>
            <person name="You Y.-T."/>
        </authorList>
    </citation>
    <scope>NUCLEOTIDE SEQUENCE [LARGE SCALE GENOMIC DNA]</scope>
    <source>
        <strain evidence="2 3">P2F9704a</strain>
    </source>
</reference>
<dbReference type="InterPro" id="IPR017918">
    <property type="entry name" value="N-reg_PII_CS"/>
</dbReference>
<dbReference type="PANTHER" id="PTHR30115:SF11">
    <property type="entry name" value="NITROGEN REGULATORY PROTEIN P-II HOMOLOG"/>
    <property type="match status" value="1"/>
</dbReference>
<comment type="caution">
    <text evidence="2">The sequence shown here is derived from an EMBL/GenBank/DDBJ whole genome shotgun (WGS) entry which is preliminary data.</text>
</comment>
<organism evidence="2 3">
    <name type="scientific">Methanocalculus taiwanensis</name>
    <dbReference type="NCBI Taxonomy" id="106207"/>
    <lineage>
        <taxon>Archaea</taxon>
        <taxon>Methanobacteriati</taxon>
        <taxon>Methanobacteriota</taxon>
        <taxon>Stenosarchaea group</taxon>
        <taxon>Methanomicrobia</taxon>
        <taxon>Methanomicrobiales</taxon>
        <taxon>Methanocalculaceae</taxon>
        <taxon>Methanocalculus</taxon>
    </lineage>
</organism>
<gene>
    <name evidence="2" type="ORF">FTO68_10125</name>
</gene>
<sequence length="109" mass="12523">MKKIEAIIRPERYEHVEKALEEHGFSAMTVSDVKGRGSQRGIILQYRGKTMKVNLLPKIKIEMVVRDEDLHRAVEVIQTAARTGMVGDGRIFVIPVEEAYWVRKDDKSE</sequence>
<dbReference type="PANTHER" id="PTHR30115">
    <property type="entry name" value="NITROGEN REGULATORY PROTEIN P-II"/>
    <property type="match status" value="1"/>
</dbReference>
<dbReference type="PROSITE" id="PS51343">
    <property type="entry name" value="PII_GLNB_DOM"/>
    <property type="match status" value="1"/>
</dbReference>
<dbReference type="Proteomes" id="UP001524383">
    <property type="component" value="Unassembled WGS sequence"/>
</dbReference>
<dbReference type="Gene3D" id="3.30.70.120">
    <property type="match status" value="1"/>
</dbReference>
<dbReference type="PROSITE" id="PS00638">
    <property type="entry name" value="PII_GLNB_CTER"/>
    <property type="match status" value="1"/>
</dbReference>
<evidence type="ECO:0000313" key="3">
    <source>
        <dbReference type="Proteomes" id="UP001524383"/>
    </source>
</evidence>
<dbReference type="AlphaFoldDB" id="A0ABD4TLN7"/>
<evidence type="ECO:0000313" key="2">
    <source>
        <dbReference type="EMBL" id="MCQ1539336.1"/>
    </source>
</evidence>
<name>A0ABD4TLN7_9EURY</name>
<dbReference type="SUPFAM" id="SSF54913">
    <property type="entry name" value="GlnB-like"/>
    <property type="match status" value="1"/>
</dbReference>
<accession>A0ABD4TLN7</accession>
<dbReference type="InterPro" id="IPR002187">
    <property type="entry name" value="N-reg_PII"/>
</dbReference>
<dbReference type="InterPro" id="IPR011322">
    <property type="entry name" value="N-reg_PII-like_a/b"/>
</dbReference>
<dbReference type="InterPro" id="IPR015867">
    <property type="entry name" value="N-reg_PII/ATP_PRibTrfase_C"/>
</dbReference>
<keyword evidence="3" id="KW-1185">Reference proteome</keyword>
<dbReference type="PRINTS" id="PR00340">
    <property type="entry name" value="PIIGLNB"/>
</dbReference>
<proteinExistence type="inferred from homology"/>
<dbReference type="RefSeq" id="WP_255333302.1">
    <property type="nucleotide sequence ID" value="NZ_VOTZ01000025.1"/>
</dbReference>
<dbReference type="EMBL" id="VOTZ01000025">
    <property type="protein sequence ID" value="MCQ1539336.1"/>
    <property type="molecule type" value="Genomic_DNA"/>
</dbReference>
<dbReference type="SMART" id="SM00938">
    <property type="entry name" value="P-II"/>
    <property type="match status" value="1"/>
</dbReference>